<accession>A0ACD4NI61</accession>
<keyword evidence="2" id="KW-1185">Reference proteome</keyword>
<dbReference type="EMBL" id="CP113520">
    <property type="protein sequence ID" value="WAJ26479.1"/>
    <property type="molecule type" value="Genomic_DNA"/>
</dbReference>
<proteinExistence type="predicted"/>
<name>A0ACD4NI61_9HYPH</name>
<evidence type="ECO:0000313" key="2">
    <source>
        <dbReference type="Proteomes" id="UP001163223"/>
    </source>
</evidence>
<dbReference type="Proteomes" id="UP001163223">
    <property type="component" value="Chromosome"/>
</dbReference>
<sequence>MSAVESGAGEWTERQRDVLDAALRLIVEGRPLTMTSLASAASCSKETIYKWFGDRAGLLTATVRHQASRVRGTPLPEGRATRDALEASLHRFAVEWLTVLGGQTSVALNRLAVAHAGTDRAADLGAIVLNNGPLAMEARLVPMLEAGRVAGILDFDAGDADTAARSFFGLVVRDVQIRLLLGDPLSLSPTEIERDAGRATRQFFTLFAAGQDRPAGGDS</sequence>
<reference evidence="1" key="1">
    <citation type="submission" date="2022-11" db="EMBL/GenBank/DDBJ databases">
        <title>beta-Carotene-producing bacterium, Jeongeuplla avenae sp. nov., alleviates the salt stress of Arabidopsis seedlings.</title>
        <authorList>
            <person name="Jiang L."/>
            <person name="Lee J."/>
        </authorList>
    </citation>
    <scope>NUCLEOTIDE SEQUENCE</scope>
    <source>
        <strain evidence="1">DY_R2A_6</strain>
    </source>
</reference>
<gene>
    <name evidence="1" type="ORF">OXU80_16520</name>
</gene>
<organism evidence="1 2">
    <name type="scientific">Antarcticirhabdus aurantiaca</name>
    <dbReference type="NCBI Taxonomy" id="2606717"/>
    <lineage>
        <taxon>Bacteria</taxon>
        <taxon>Pseudomonadati</taxon>
        <taxon>Pseudomonadota</taxon>
        <taxon>Alphaproteobacteria</taxon>
        <taxon>Hyphomicrobiales</taxon>
        <taxon>Aurantimonadaceae</taxon>
        <taxon>Antarcticirhabdus</taxon>
    </lineage>
</organism>
<evidence type="ECO:0000313" key="1">
    <source>
        <dbReference type="EMBL" id="WAJ26479.1"/>
    </source>
</evidence>
<protein>
    <submittedName>
        <fullName evidence="1">TetR/AcrR family transcriptional regulator C-terminal domain-containing protein</fullName>
    </submittedName>
</protein>